<evidence type="ECO:0000256" key="3">
    <source>
        <dbReference type="ARBA" id="ARBA00022771"/>
    </source>
</evidence>
<dbReference type="OrthoDB" id="671687at2759"/>
<sequence>MMMKLRIRGIHALSFEWTIKVRVLRIWKAPPYPKNSPHPSLEMVLCDREGSKICAHVKSPFAVKLMNVLKEGSVYVMSQFNVGSNSGGSRAAKHGFKLNFQFQTRIAETDDDESIERYGFEFLTASRIFAPDFDHDILVDVIGRLIHMGDIQQASSDPKTKRVNIQLEDQMKAKLNITLWGPFVDQIVEYAHSHSNGVVVIVIQYCKIKEYGGHKTLSNSMFASRMFVNADIPEITEFISGLHPDELSSPVNQSLLNSAVPPSPLESAFFDWSLSSIQDFYHAADSTVYVILAFVLKVNVERGWYYDSCKKCKCKLEPDFYCTKCDCLVHASTCRYKVELLILDDSGTANVTVFDKDVEAFLGISVIDLRKEHLQNVNDIHQMPKRFDRFLGQMFVLKVSVKTSNWNNSYSFTVQKMTSDHDLIEKFKRMAKAKDAKKNGEDSLQSIDLAAVDDALSTPVQQKTTTHSVLDARMLSFADNDTGPSCSNSLNAKRPNDDGVSAQFGPDEHSTIGEGAKKKMKDAIV</sequence>
<evidence type="ECO:0000259" key="8">
    <source>
        <dbReference type="Pfam" id="PF08646"/>
    </source>
</evidence>
<feature type="domain" description="Replication factor A C-terminal" evidence="8">
    <location>
        <begin position="292"/>
        <end position="417"/>
    </location>
</feature>
<feature type="compositionally biased region" description="Basic and acidic residues" evidence="6">
    <location>
        <begin position="506"/>
        <end position="525"/>
    </location>
</feature>
<dbReference type="Pfam" id="PF16900">
    <property type="entry name" value="REPA_OB_2"/>
    <property type="match status" value="1"/>
</dbReference>
<gene>
    <name evidence="10" type="ORF">G2W53_013107</name>
</gene>
<dbReference type="GO" id="GO:0008270">
    <property type="term" value="F:zinc ion binding"/>
    <property type="evidence" value="ECO:0007669"/>
    <property type="project" value="UniProtKB-KW"/>
</dbReference>
<dbReference type="Pfam" id="PF02721">
    <property type="entry name" value="DUF223"/>
    <property type="match status" value="1"/>
</dbReference>
<dbReference type="InterPro" id="IPR013955">
    <property type="entry name" value="Rep_factor-A_C"/>
</dbReference>
<evidence type="ECO:0000256" key="6">
    <source>
        <dbReference type="SAM" id="MobiDB-lite"/>
    </source>
</evidence>
<name>A0A834U499_9FABA</name>
<keyword evidence="3" id="KW-0863">Zinc-finger</keyword>
<comment type="similarity">
    <text evidence="1">Belongs to the replication factor A protein 1 family.</text>
</comment>
<accession>A0A834U499</accession>
<dbReference type="InterPro" id="IPR031657">
    <property type="entry name" value="REPA_OB_2"/>
</dbReference>
<dbReference type="EMBL" id="JAAIUW010000005">
    <property type="protein sequence ID" value="KAF7830774.1"/>
    <property type="molecule type" value="Genomic_DNA"/>
</dbReference>
<dbReference type="CDD" id="cd04480">
    <property type="entry name" value="RPA1_DBD_A_like"/>
    <property type="match status" value="1"/>
</dbReference>
<proteinExistence type="inferred from homology"/>
<feature type="domain" description="Replication protein A 70 kDa DNA-binding subunit B/D first OB fold" evidence="7">
    <location>
        <begin position="14"/>
        <end position="108"/>
    </location>
</feature>
<dbReference type="InterPro" id="IPR003871">
    <property type="entry name" value="RFA1B/D_OB_1st"/>
</dbReference>
<keyword evidence="5 10" id="KW-0238">DNA-binding</keyword>
<evidence type="ECO:0000256" key="1">
    <source>
        <dbReference type="ARBA" id="ARBA00005690"/>
    </source>
</evidence>
<keyword evidence="2" id="KW-0479">Metal-binding</keyword>
<evidence type="ECO:0000259" key="9">
    <source>
        <dbReference type="Pfam" id="PF16900"/>
    </source>
</evidence>
<evidence type="ECO:0000259" key="7">
    <source>
        <dbReference type="Pfam" id="PF02721"/>
    </source>
</evidence>
<dbReference type="AlphaFoldDB" id="A0A834U499"/>
<dbReference type="SUPFAM" id="SSF50249">
    <property type="entry name" value="Nucleic acid-binding proteins"/>
    <property type="match status" value="3"/>
</dbReference>
<dbReference type="GO" id="GO:0003677">
    <property type="term" value="F:DNA binding"/>
    <property type="evidence" value="ECO:0007669"/>
    <property type="project" value="UniProtKB-KW"/>
</dbReference>
<organism evidence="10 11">
    <name type="scientific">Senna tora</name>
    <dbReference type="NCBI Taxonomy" id="362788"/>
    <lineage>
        <taxon>Eukaryota</taxon>
        <taxon>Viridiplantae</taxon>
        <taxon>Streptophyta</taxon>
        <taxon>Embryophyta</taxon>
        <taxon>Tracheophyta</taxon>
        <taxon>Spermatophyta</taxon>
        <taxon>Magnoliopsida</taxon>
        <taxon>eudicotyledons</taxon>
        <taxon>Gunneridae</taxon>
        <taxon>Pentapetalae</taxon>
        <taxon>rosids</taxon>
        <taxon>fabids</taxon>
        <taxon>Fabales</taxon>
        <taxon>Fabaceae</taxon>
        <taxon>Caesalpinioideae</taxon>
        <taxon>Cassia clade</taxon>
        <taxon>Senna</taxon>
    </lineage>
</organism>
<dbReference type="PANTHER" id="PTHR47165">
    <property type="entry name" value="OS03G0429900 PROTEIN"/>
    <property type="match status" value="1"/>
</dbReference>
<keyword evidence="4" id="KW-0862">Zinc</keyword>
<dbReference type="CDD" id="cd04476">
    <property type="entry name" value="RPA1_DBD_C"/>
    <property type="match status" value="1"/>
</dbReference>
<protein>
    <submittedName>
        <fullName evidence="10">Replication protein A 70 kDa DNA-binding subunit-like</fullName>
    </submittedName>
</protein>
<feature type="domain" description="Replication protein A OB" evidence="9">
    <location>
        <begin position="134"/>
        <end position="228"/>
    </location>
</feature>
<reference evidence="10" key="1">
    <citation type="submission" date="2020-09" db="EMBL/GenBank/DDBJ databases">
        <title>Genome-Enabled Discovery of Anthraquinone Biosynthesis in Senna tora.</title>
        <authorList>
            <person name="Kang S.-H."/>
            <person name="Pandey R.P."/>
            <person name="Lee C.-M."/>
            <person name="Sim J.-S."/>
            <person name="Jeong J.-T."/>
            <person name="Choi B.-S."/>
            <person name="Jung M."/>
            <person name="Ginzburg D."/>
            <person name="Zhao K."/>
            <person name="Won S.Y."/>
            <person name="Oh T.-J."/>
            <person name="Yu Y."/>
            <person name="Kim N.-H."/>
            <person name="Lee O.R."/>
            <person name="Lee T.-H."/>
            <person name="Bashyal P."/>
            <person name="Kim T.-S."/>
            <person name="Lee W.-H."/>
            <person name="Kawkins C."/>
            <person name="Kim C.-K."/>
            <person name="Kim J.S."/>
            <person name="Ahn B.O."/>
            <person name="Rhee S.Y."/>
            <person name="Sohng J.K."/>
        </authorList>
    </citation>
    <scope>NUCLEOTIDE SEQUENCE</scope>
    <source>
        <tissue evidence="10">Leaf</tissue>
    </source>
</reference>
<dbReference type="Gene3D" id="2.40.50.140">
    <property type="entry name" value="Nucleic acid-binding proteins"/>
    <property type="match status" value="3"/>
</dbReference>
<dbReference type="Pfam" id="PF08646">
    <property type="entry name" value="Rep_fac-A_C"/>
    <property type="match status" value="1"/>
</dbReference>
<evidence type="ECO:0000256" key="5">
    <source>
        <dbReference type="ARBA" id="ARBA00023125"/>
    </source>
</evidence>
<dbReference type="Proteomes" id="UP000634136">
    <property type="component" value="Unassembled WGS sequence"/>
</dbReference>
<feature type="region of interest" description="Disordered" evidence="6">
    <location>
        <begin position="483"/>
        <end position="525"/>
    </location>
</feature>
<evidence type="ECO:0000313" key="11">
    <source>
        <dbReference type="Proteomes" id="UP000634136"/>
    </source>
</evidence>
<evidence type="ECO:0000256" key="2">
    <source>
        <dbReference type="ARBA" id="ARBA00022723"/>
    </source>
</evidence>
<evidence type="ECO:0000313" key="10">
    <source>
        <dbReference type="EMBL" id="KAF7830774.1"/>
    </source>
</evidence>
<dbReference type="CDD" id="cd04481">
    <property type="entry name" value="RPA1_DBD_B_like"/>
    <property type="match status" value="1"/>
</dbReference>
<dbReference type="InterPro" id="IPR047192">
    <property type="entry name" value="Euk_RPA1_DBD_C"/>
</dbReference>
<dbReference type="PANTHER" id="PTHR47165:SF4">
    <property type="entry name" value="OS03G0429900 PROTEIN"/>
    <property type="match status" value="1"/>
</dbReference>
<evidence type="ECO:0000256" key="4">
    <source>
        <dbReference type="ARBA" id="ARBA00022833"/>
    </source>
</evidence>
<keyword evidence="11" id="KW-1185">Reference proteome</keyword>
<comment type="caution">
    <text evidence="10">The sequence shown here is derived from an EMBL/GenBank/DDBJ whole genome shotgun (WGS) entry which is preliminary data.</text>
</comment>
<dbReference type="InterPro" id="IPR012340">
    <property type="entry name" value="NA-bd_OB-fold"/>
</dbReference>